<accession>A0A166HMY9</accession>
<dbReference type="GO" id="GO:0006357">
    <property type="term" value="P:regulation of transcription by RNA polymerase II"/>
    <property type="evidence" value="ECO:0007669"/>
    <property type="project" value="InterPro"/>
</dbReference>
<keyword evidence="1" id="KW-0805">Transcription regulation</keyword>
<protein>
    <recommendedName>
        <fullName evidence="1">Mediator of RNA polymerase II transcription subunit 18</fullName>
    </recommendedName>
    <alternativeName>
        <fullName evidence="1">Mediator complex subunit 18</fullName>
    </alternativeName>
</protein>
<comment type="subcellular location">
    <subcellularLocation>
        <location evidence="1">Nucleus</location>
    </subcellularLocation>
</comment>
<keyword evidence="3" id="KW-1185">Reference proteome</keyword>
<evidence type="ECO:0000256" key="1">
    <source>
        <dbReference type="RuleBase" id="RU364150"/>
    </source>
</evidence>
<evidence type="ECO:0000313" key="3">
    <source>
        <dbReference type="Proteomes" id="UP000076798"/>
    </source>
</evidence>
<keyword evidence="1" id="KW-0804">Transcription</keyword>
<keyword evidence="1" id="KW-0539">Nucleus</keyword>
<name>A0A166HMY9_9AGAM</name>
<evidence type="ECO:0000313" key="2">
    <source>
        <dbReference type="EMBL" id="KZT42887.1"/>
    </source>
</evidence>
<organism evidence="2 3">
    <name type="scientific">Sistotremastrum suecicum HHB10207 ss-3</name>
    <dbReference type="NCBI Taxonomy" id="1314776"/>
    <lineage>
        <taxon>Eukaryota</taxon>
        <taxon>Fungi</taxon>
        <taxon>Dikarya</taxon>
        <taxon>Basidiomycota</taxon>
        <taxon>Agaricomycotina</taxon>
        <taxon>Agaricomycetes</taxon>
        <taxon>Sistotremastrales</taxon>
        <taxon>Sistotremastraceae</taxon>
        <taxon>Sistotremastrum</taxon>
    </lineage>
</organism>
<dbReference type="Proteomes" id="UP000076798">
    <property type="component" value="Unassembled WGS sequence"/>
</dbReference>
<dbReference type="OrthoDB" id="10018982at2759"/>
<dbReference type="Pfam" id="PF09637">
    <property type="entry name" value="Med18"/>
    <property type="match status" value="1"/>
</dbReference>
<dbReference type="AlphaFoldDB" id="A0A166HMY9"/>
<dbReference type="InterPro" id="IPR019095">
    <property type="entry name" value="Mediator_Med18"/>
</dbReference>
<sequence>MIVPCHSDPFHLFFRGSAEVWFEFDQQTNSVESGRALHTLVALFGEFFPKDFNQLLNRFTFLSESARKTHVREVVFEPLEHSSRDLSLPEPVLLRCKKELLDNSSWQLYSFLKPEPVRVHPEATVRAAVYCQMEGDALGFASALGYKQKHQIYKRGYLFKRANLDIQMFQEERVDPKTHQPIRADPEALWEVEVKSSSPTRNTPETPLSNVIDAILEVQVAMRGLLDLRRKDA</sequence>
<keyword evidence="1" id="KW-0010">Activator</keyword>
<comment type="similarity">
    <text evidence="1">Belongs to the Mediator complex subunit 18 family.</text>
</comment>
<comment type="subunit">
    <text evidence="1">Component of the Mediator complex.</text>
</comment>
<proteinExistence type="inferred from homology"/>
<dbReference type="GO" id="GO:0003712">
    <property type="term" value="F:transcription coregulator activity"/>
    <property type="evidence" value="ECO:0007669"/>
    <property type="project" value="InterPro"/>
</dbReference>
<reference evidence="2 3" key="1">
    <citation type="journal article" date="2016" name="Mol. Biol. Evol.">
        <title>Comparative Genomics of Early-Diverging Mushroom-Forming Fungi Provides Insights into the Origins of Lignocellulose Decay Capabilities.</title>
        <authorList>
            <person name="Nagy L.G."/>
            <person name="Riley R."/>
            <person name="Tritt A."/>
            <person name="Adam C."/>
            <person name="Daum C."/>
            <person name="Floudas D."/>
            <person name="Sun H."/>
            <person name="Yadav J.S."/>
            <person name="Pangilinan J."/>
            <person name="Larsson K.H."/>
            <person name="Matsuura K."/>
            <person name="Barry K."/>
            <person name="Labutti K."/>
            <person name="Kuo R."/>
            <person name="Ohm R.A."/>
            <person name="Bhattacharya S.S."/>
            <person name="Shirouzu T."/>
            <person name="Yoshinaga Y."/>
            <person name="Martin F.M."/>
            <person name="Grigoriev I.V."/>
            <person name="Hibbett D.S."/>
        </authorList>
    </citation>
    <scope>NUCLEOTIDE SEQUENCE [LARGE SCALE GENOMIC DNA]</scope>
    <source>
        <strain evidence="2 3">HHB10207 ss-3</strain>
    </source>
</reference>
<dbReference type="Gene3D" id="2.40.320.10">
    <property type="entry name" value="Hypothetical Protein Pfu-838710-001"/>
    <property type="match status" value="1"/>
</dbReference>
<gene>
    <name evidence="1" type="primary">MED18</name>
    <name evidence="2" type="ORF">SISSUDRAFT_1069086</name>
</gene>
<dbReference type="GO" id="GO:0016592">
    <property type="term" value="C:mediator complex"/>
    <property type="evidence" value="ECO:0007669"/>
    <property type="project" value="InterPro"/>
</dbReference>
<dbReference type="EMBL" id="KV428010">
    <property type="protein sequence ID" value="KZT42887.1"/>
    <property type="molecule type" value="Genomic_DNA"/>
</dbReference>
<comment type="function">
    <text evidence="1">Component of the Mediator complex, a coactivator involved in the regulated transcription of nearly all RNA polymerase II-dependent genes. Mediator functions as a bridge to convey information from gene-specific regulatory proteins to the basal RNA polymerase II transcription machinery. Mediator is recruited to promoters by direct interactions with regulatory proteins and serves as a scaffold for the assembly of a functional preinitiation complex with RNA polymerase II and the general transcription factors.</text>
</comment>
<dbReference type="STRING" id="1314776.A0A166HMY9"/>